<proteinExistence type="predicted"/>
<dbReference type="AlphaFoldDB" id="A0A0A6YBJ0"/>
<keyword evidence="5" id="KW-0460">Magnesium</keyword>
<dbReference type="InterPro" id="IPR005494">
    <property type="entry name" value="GSPS_pre-ATP-grasp-like_dom"/>
</dbReference>
<organism evidence="7 8">
    <name type="scientific">Kocuria rosea subsp. polaris</name>
    <dbReference type="NCBI Taxonomy" id="136273"/>
    <lineage>
        <taxon>Bacteria</taxon>
        <taxon>Bacillati</taxon>
        <taxon>Actinomycetota</taxon>
        <taxon>Actinomycetes</taxon>
        <taxon>Micrococcales</taxon>
        <taxon>Micrococcaceae</taxon>
        <taxon>Kocuria</taxon>
    </lineage>
</organism>
<dbReference type="Proteomes" id="UP000030466">
    <property type="component" value="Unassembled WGS sequence"/>
</dbReference>
<dbReference type="Gene3D" id="3.30.1490.330">
    <property type="match status" value="1"/>
</dbReference>
<protein>
    <recommendedName>
        <fullName evidence="6">Glutathionylspermidine synthase pre-ATP-grasp-like domain-containing protein</fullName>
    </recommendedName>
</protein>
<name>A0A0A6YBJ0_KOCRO</name>
<evidence type="ECO:0000256" key="1">
    <source>
        <dbReference type="ARBA" id="ARBA00022598"/>
    </source>
</evidence>
<keyword evidence="2" id="KW-0479">Metal-binding</keyword>
<keyword evidence="4" id="KW-0067">ATP-binding</keyword>
<dbReference type="EMBL" id="JSUH01000012">
    <property type="protein sequence ID" value="KHD96822.1"/>
    <property type="molecule type" value="Genomic_DNA"/>
</dbReference>
<dbReference type="OrthoDB" id="9765517at2"/>
<keyword evidence="1" id="KW-0436">Ligase</keyword>
<evidence type="ECO:0000256" key="4">
    <source>
        <dbReference type="ARBA" id="ARBA00022840"/>
    </source>
</evidence>
<dbReference type="InterPro" id="IPR016185">
    <property type="entry name" value="PreATP-grasp_dom_sf"/>
</dbReference>
<accession>A0A0A6YBJ0</accession>
<evidence type="ECO:0000313" key="8">
    <source>
        <dbReference type="Proteomes" id="UP000030466"/>
    </source>
</evidence>
<dbReference type="GO" id="GO:0005524">
    <property type="term" value="F:ATP binding"/>
    <property type="evidence" value="ECO:0007669"/>
    <property type="project" value="UniProtKB-KW"/>
</dbReference>
<evidence type="ECO:0000256" key="5">
    <source>
        <dbReference type="ARBA" id="ARBA00022842"/>
    </source>
</evidence>
<dbReference type="GO" id="GO:0046872">
    <property type="term" value="F:metal ion binding"/>
    <property type="evidence" value="ECO:0007669"/>
    <property type="project" value="UniProtKB-KW"/>
</dbReference>
<dbReference type="Pfam" id="PF03738">
    <property type="entry name" value="GSP_synth"/>
    <property type="match status" value="1"/>
</dbReference>
<feature type="domain" description="Glutathionylspermidine synthase pre-ATP-grasp-like" evidence="6">
    <location>
        <begin position="13"/>
        <end position="406"/>
    </location>
</feature>
<dbReference type="GO" id="GO:0016874">
    <property type="term" value="F:ligase activity"/>
    <property type="evidence" value="ECO:0007669"/>
    <property type="project" value="UniProtKB-KW"/>
</dbReference>
<evidence type="ECO:0000313" key="7">
    <source>
        <dbReference type="EMBL" id="KHD96822.1"/>
    </source>
</evidence>
<reference evidence="7 8" key="1">
    <citation type="journal article" date="2003" name="Int. J. Syst. Evol. Microbiol.">
        <title>Kocuria polaris sp. nov., an orange-pigmented psychrophilic bacterium isolated from an Antarctic cyanobacterial mat sample.</title>
        <authorList>
            <person name="Reddy G.S."/>
            <person name="Prakash J.S."/>
            <person name="Prabahar V."/>
            <person name="Matsumoto G.I."/>
            <person name="Stackebrandt E."/>
            <person name="Shivaji S."/>
        </authorList>
    </citation>
    <scope>NUCLEOTIDE SEQUENCE [LARGE SCALE GENOMIC DNA]</scope>
    <source>
        <strain evidence="7 8">CMS 76or</strain>
    </source>
</reference>
<dbReference type="SUPFAM" id="SSF56059">
    <property type="entry name" value="Glutathione synthetase ATP-binding domain-like"/>
    <property type="match status" value="1"/>
</dbReference>
<keyword evidence="8" id="KW-1185">Reference proteome</keyword>
<dbReference type="RefSeq" id="WP_035928541.1">
    <property type="nucleotide sequence ID" value="NZ_JSUH01000012.1"/>
</dbReference>
<gene>
    <name evidence="7" type="ORF">GY22_13305</name>
</gene>
<evidence type="ECO:0000256" key="3">
    <source>
        <dbReference type="ARBA" id="ARBA00022741"/>
    </source>
</evidence>
<keyword evidence="3" id="KW-0547">Nucleotide-binding</keyword>
<dbReference type="SUPFAM" id="SSF52440">
    <property type="entry name" value="PreATP-grasp domain"/>
    <property type="match status" value="1"/>
</dbReference>
<evidence type="ECO:0000259" key="6">
    <source>
        <dbReference type="Pfam" id="PF03738"/>
    </source>
</evidence>
<evidence type="ECO:0000256" key="2">
    <source>
        <dbReference type="ARBA" id="ARBA00022723"/>
    </source>
</evidence>
<comment type="caution">
    <text evidence="7">The sequence shown here is derived from an EMBL/GenBank/DDBJ whole genome shotgun (WGS) entry which is preliminary data.</text>
</comment>
<sequence length="412" mass="45897">MRRIDGLAPRPGWERTVRAEGLTYARTERPDGRSFSYWNETAAYVFSPDEVDELESVTDELHRMCAEAARYLATGALGTLGLSEAAFELAQHSLRLREPSVYGRFDLAWDGTGPPKMLELNGDTPTGLVEGAICQWSRMEALFPGLGEDHPEFDQLNGLWPMLVDRWRQRLPYSATKTLHVAYTREEESGEDAANAAVIANTAVEAGYRAVLLPVEDVRYDTGSGGWVHATGDVDDPVVVGPIEEIFALHPWEHMVDDGPGAFVLDDPTRMHHWYEPAWKMFQSNKLLLVALWRCFPGHENLLAAHPDGPGELREWVRKPVFGREGDGIEMHARDVRIRSEHPHPSPLDVWQAYTPIRNFPGSDGAPNHPVIGSWVVGEAGAAGIGIRESDGPLTDYYCRFVPNVIDKKGLL</sequence>